<dbReference type="SUPFAM" id="SSF52172">
    <property type="entry name" value="CheY-like"/>
    <property type="match status" value="1"/>
</dbReference>
<accession>A0A0G0W6Q7</accession>
<evidence type="ECO:0000256" key="1">
    <source>
        <dbReference type="PROSITE-ProRule" id="PRU00169"/>
    </source>
</evidence>
<dbReference type="Pfam" id="PF00072">
    <property type="entry name" value="Response_reg"/>
    <property type="match status" value="1"/>
</dbReference>
<dbReference type="InterPro" id="IPR001789">
    <property type="entry name" value="Sig_transdc_resp-reg_receiver"/>
</dbReference>
<dbReference type="InterPro" id="IPR052048">
    <property type="entry name" value="ST_Response_Regulator"/>
</dbReference>
<dbReference type="InterPro" id="IPR011006">
    <property type="entry name" value="CheY-like_superfamily"/>
</dbReference>
<proteinExistence type="predicted"/>
<keyword evidence="1" id="KW-0597">Phosphoprotein</keyword>
<dbReference type="AlphaFoldDB" id="A0A0G0W6Q7"/>
<dbReference type="PANTHER" id="PTHR43228:SF1">
    <property type="entry name" value="TWO-COMPONENT RESPONSE REGULATOR ARR22"/>
    <property type="match status" value="1"/>
</dbReference>
<dbReference type="PROSITE" id="PS50110">
    <property type="entry name" value="RESPONSE_REGULATORY"/>
    <property type="match status" value="1"/>
</dbReference>
<evidence type="ECO:0000259" key="2">
    <source>
        <dbReference type="PROSITE" id="PS50110"/>
    </source>
</evidence>
<reference evidence="3 4" key="1">
    <citation type="journal article" date="2015" name="Nature">
        <title>rRNA introns, odd ribosomes, and small enigmatic genomes across a large radiation of phyla.</title>
        <authorList>
            <person name="Brown C.T."/>
            <person name="Hug L.A."/>
            <person name="Thomas B.C."/>
            <person name="Sharon I."/>
            <person name="Castelle C.J."/>
            <person name="Singh A."/>
            <person name="Wilkins M.J."/>
            <person name="Williams K.H."/>
            <person name="Banfield J.F."/>
        </authorList>
    </citation>
    <scope>NUCLEOTIDE SEQUENCE [LARGE SCALE GENOMIC DNA]</scope>
</reference>
<dbReference type="Proteomes" id="UP000033869">
    <property type="component" value="Unassembled WGS sequence"/>
</dbReference>
<name>A0A0G0W6Q7_UNCC2</name>
<feature type="modified residue" description="4-aspartylphosphate" evidence="1">
    <location>
        <position position="53"/>
    </location>
</feature>
<dbReference type="EMBL" id="LCBL01000006">
    <property type="protein sequence ID" value="KKS08635.1"/>
    <property type="molecule type" value="Genomic_DNA"/>
</dbReference>
<protein>
    <submittedName>
        <fullName evidence="3">Response regulator receiver protein</fullName>
    </submittedName>
</protein>
<evidence type="ECO:0000313" key="3">
    <source>
        <dbReference type="EMBL" id="KKS08635.1"/>
    </source>
</evidence>
<organism evidence="3 4">
    <name type="scientific">candidate division CPR2 bacterium GW2011_GWC1_41_48</name>
    <dbReference type="NCBI Taxonomy" id="1618344"/>
    <lineage>
        <taxon>Bacteria</taxon>
        <taxon>Bacteria division CPR2</taxon>
    </lineage>
</organism>
<dbReference type="Gene3D" id="3.40.50.2300">
    <property type="match status" value="1"/>
</dbReference>
<feature type="domain" description="Response regulatory" evidence="2">
    <location>
        <begin position="2"/>
        <end position="118"/>
    </location>
</feature>
<dbReference type="SMART" id="SM00448">
    <property type="entry name" value="REC"/>
    <property type="match status" value="1"/>
</dbReference>
<dbReference type="PANTHER" id="PTHR43228">
    <property type="entry name" value="TWO-COMPONENT RESPONSE REGULATOR"/>
    <property type="match status" value="1"/>
</dbReference>
<gene>
    <name evidence="3" type="ORF">UU65_C0006G0005</name>
</gene>
<sequence length="120" mass="13542">MKVLVTDDSAFMRAIIKAAIKEVDPNTEVLEAENGDVAVELYREHNPEMVFLDIIMPVKNGIMAMEELRELNSDLKIVIVTSVGQEDMINKAKELGANGFIPKPFQPDQIKEIFNQLRNI</sequence>
<dbReference type="GO" id="GO:0000160">
    <property type="term" value="P:phosphorelay signal transduction system"/>
    <property type="evidence" value="ECO:0007669"/>
    <property type="project" value="InterPro"/>
</dbReference>
<evidence type="ECO:0000313" key="4">
    <source>
        <dbReference type="Proteomes" id="UP000033869"/>
    </source>
</evidence>
<comment type="caution">
    <text evidence="3">The sequence shown here is derived from an EMBL/GenBank/DDBJ whole genome shotgun (WGS) entry which is preliminary data.</text>
</comment>